<reference evidence="1 2" key="1">
    <citation type="submission" date="2024-03" db="EMBL/GenBank/DDBJ databases">
        <title>Human intestinal bacterial collection.</title>
        <authorList>
            <person name="Pauvert C."/>
            <person name="Hitch T.C.A."/>
            <person name="Clavel T."/>
        </authorList>
    </citation>
    <scope>NUCLEOTIDE SEQUENCE [LARGE SCALE GENOMIC DNA]</scope>
    <source>
        <strain evidence="1 2">CLA-SR-H021</strain>
    </source>
</reference>
<organism evidence="1 2">
    <name type="scientific">Enterocloster hominis</name>
    <name type="common">ex Hitch et al. 2024</name>
    <dbReference type="NCBI Taxonomy" id="1917870"/>
    <lineage>
        <taxon>Bacteria</taxon>
        <taxon>Bacillati</taxon>
        <taxon>Bacillota</taxon>
        <taxon>Clostridia</taxon>
        <taxon>Lachnospirales</taxon>
        <taxon>Lachnospiraceae</taxon>
        <taxon>Enterocloster</taxon>
    </lineage>
</organism>
<accession>A0ABV1D9D9</accession>
<evidence type="ECO:0000313" key="2">
    <source>
        <dbReference type="Proteomes" id="UP001454086"/>
    </source>
</evidence>
<name>A0ABV1D9D9_9FIRM</name>
<proteinExistence type="predicted"/>
<gene>
    <name evidence="1" type="ORF">WMQ36_18695</name>
</gene>
<sequence length="57" mass="6095">MFLHTADGLAGQYPARTAAHIAVCVGRLDVRDIFSAYVVYFGMTAGYGEEPNGNRSG</sequence>
<evidence type="ECO:0000313" key="1">
    <source>
        <dbReference type="EMBL" id="MEQ2427000.1"/>
    </source>
</evidence>
<keyword evidence="2" id="KW-1185">Reference proteome</keyword>
<dbReference type="EMBL" id="JBBMFM010000083">
    <property type="protein sequence ID" value="MEQ2427000.1"/>
    <property type="molecule type" value="Genomic_DNA"/>
</dbReference>
<dbReference type="Proteomes" id="UP001454086">
    <property type="component" value="Unassembled WGS sequence"/>
</dbReference>
<protein>
    <submittedName>
        <fullName evidence="1">Uncharacterized protein</fullName>
    </submittedName>
</protein>
<comment type="caution">
    <text evidence="1">The sequence shown here is derived from an EMBL/GenBank/DDBJ whole genome shotgun (WGS) entry which is preliminary data.</text>
</comment>